<protein>
    <submittedName>
        <fullName evidence="2">Heme NO-binding domain-containing protein</fullName>
    </submittedName>
</protein>
<accession>A0ABZ3CTF5</accession>
<evidence type="ECO:0000313" key="2">
    <source>
        <dbReference type="EMBL" id="XAD54461.1"/>
    </source>
</evidence>
<dbReference type="InterPro" id="IPR038158">
    <property type="entry name" value="H-NOX_domain_sf"/>
</dbReference>
<dbReference type="Gene3D" id="3.90.1520.10">
    <property type="entry name" value="H-NOX domain"/>
    <property type="match status" value="1"/>
</dbReference>
<evidence type="ECO:0000313" key="3">
    <source>
        <dbReference type="Proteomes" id="UP001453229"/>
    </source>
</evidence>
<dbReference type="InterPro" id="IPR024096">
    <property type="entry name" value="NO_sig/Golgi_transp_ligand-bd"/>
</dbReference>
<dbReference type="RefSeq" id="WP_342595158.1">
    <property type="nucleotide sequence ID" value="NZ_CP151919.1"/>
</dbReference>
<dbReference type="SUPFAM" id="SSF111126">
    <property type="entry name" value="Ligand-binding domain in the NO signalling and Golgi transport"/>
    <property type="match status" value="1"/>
</dbReference>
<reference evidence="2 3" key="1">
    <citation type="submission" date="2024-04" db="EMBL/GenBank/DDBJ databases">
        <title>Salinicola lusitanus LLJ914,a marine bacterium isolated from the Okinawa Trough.</title>
        <authorList>
            <person name="Li J."/>
        </authorList>
    </citation>
    <scope>NUCLEOTIDE SEQUENCE [LARGE SCALE GENOMIC DNA]</scope>
    <source>
        <strain evidence="2 3">LLJ914</strain>
    </source>
</reference>
<evidence type="ECO:0000259" key="1">
    <source>
        <dbReference type="Pfam" id="PF07700"/>
    </source>
</evidence>
<dbReference type="EMBL" id="CP151919">
    <property type="protein sequence ID" value="XAD54461.1"/>
    <property type="molecule type" value="Genomic_DNA"/>
</dbReference>
<feature type="domain" description="Heme NO-binding" evidence="1">
    <location>
        <begin position="3"/>
        <end position="159"/>
    </location>
</feature>
<dbReference type="InterPro" id="IPR011644">
    <property type="entry name" value="Heme_NO-bd"/>
</dbReference>
<dbReference type="Pfam" id="PF07700">
    <property type="entry name" value="HNOB"/>
    <property type="match status" value="1"/>
</dbReference>
<sequence>MIGLIQRVLIDHIETRYGPSVVDSIAAQAGLVSLGRRIDVDYDDADTLAFFAAAGDYLQLDHEALMALYADLFVKWTRRHYPMFFSMAESAQAFLTRQPAIHASLGAGIRDPELRGRVSDKFRIVEQAPSRLVVEYRSGNGLCSLYHALFARILEEYAQTGTIVETRCRHRGDDGCRFEMTFREAPVP</sequence>
<keyword evidence="3" id="KW-1185">Reference proteome</keyword>
<proteinExistence type="predicted"/>
<gene>
    <name evidence="2" type="ORF">AAGT95_00390</name>
</gene>
<name>A0ABZ3CTF5_9GAMM</name>
<organism evidence="2 3">
    <name type="scientific">Salinicola lusitanus</name>
    <dbReference type="NCBI Taxonomy" id="1949085"/>
    <lineage>
        <taxon>Bacteria</taxon>
        <taxon>Pseudomonadati</taxon>
        <taxon>Pseudomonadota</taxon>
        <taxon>Gammaproteobacteria</taxon>
        <taxon>Oceanospirillales</taxon>
        <taxon>Halomonadaceae</taxon>
        <taxon>Salinicola</taxon>
    </lineage>
</organism>
<dbReference type="Proteomes" id="UP001453229">
    <property type="component" value="Chromosome"/>
</dbReference>